<evidence type="ECO:0000256" key="1">
    <source>
        <dbReference type="SAM" id="MobiDB-lite"/>
    </source>
</evidence>
<dbReference type="Proteomes" id="UP000515129">
    <property type="component" value="Chromosome 2"/>
</dbReference>
<dbReference type="RefSeq" id="XP_026050989.1">
    <property type="nucleotide sequence ID" value="XM_026195204.1"/>
</dbReference>
<organism evidence="2 4">
    <name type="scientific">Carassius auratus</name>
    <name type="common">Goldfish</name>
    <dbReference type="NCBI Taxonomy" id="7957"/>
    <lineage>
        <taxon>Eukaryota</taxon>
        <taxon>Metazoa</taxon>
        <taxon>Chordata</taxon>
        <taxon>Craniata</taxon>
        <taxon>Vertebrata</taxon>
        <taxon>Euteleostomi</taxon>
        <taxon>Actinopterygii</taxon>
        <taxon>Neopterygii</taxon>
        <taxon>Teleostei</taxon>
        <taxon>Ostariophysi</taxon>
        <taxon>Cypriniformes</taxon>
        <taxon>Cyprinidae</taxon>
        <taxon>Cyprininae</taxon>
        <taxon>Carassius</taxon>
    </lineage>
</organism>
<evidence type="ECO:0000313" key="2">
    <source>
        <dbReference type="Proteomes" id="UP000515129"/>
    </source>
</evidence>
<keyword evidence="2" id="KW-1185">Reference proteome</keyword>
<protein>
    <submittedName>
        <fullName evidence="3 4">Uncharacterized protein LOC113037857</fullName>
    </submittedName>
</protein>
<dbReference type="AlphaFoldDB" id="A0A6P6IT68"/>
<dbReference type="OrthoDB" id="8963080at2759"/>
<dbReference type="RefSeq" id="XP_026050987.1">
    <property type="nucleotide sequence ID" value="XM_026195202.1"/>
</dbReference>
<sequence>MQTNNVIRVKFKDSKRYIFSSKPFTFQSFLECVANKFDLPTMDVKVFDDSKTEVDEEAFVYLLTRPDLGVLEIVIPGTANIDDSLSSSSLGDEGTSESDDTAMLITSPPEKNLAEEHRLAKMIEEILKTSPGGEKIINEYTRTKGLSDTRRRDMVKILVAHLTNEHGTSPSRRLKEEYAKGIISLFPCLADPRSKLGYEHYYNAEDGSGYLAWRIKTLQKEASEGRMKRPRQPQTGGPTADRQSYKEDCYLTEDRHCQEAIALMKHTADEAVVKEKMKLTLAYRQKLLHDPKKSADILSVFSRFLDIPGLINQDFGLLFGDATSAKLLEKWSTNIKPKVIAQSRGLTQTSELQDLIQNAEATEVEEGWDSDMSSILMLVHLLPPSSQGRKRPGKISAKQACDHLVKFIKTGNSIQGHLDSIGERLQPYLLAVGPNKSRIHSWFIVIDQHALPCKASNSLACVDELFKAHFVFGTSYCQELTNVFSFLQTAVYDIDVETTKVNPRVSELRARILQ</sequence>
<dbReference type="KEGG" id="caua:113037857"/>
<proteinExistence type="predicted"/>
<feature type="region of interest" description="Disordered" evidence="1">
    <location>
        <begin position="222"/>
        <end position="244"/>
    </location>
</feature>
<gene>
    <name evidence="3 4" type="primary">LOC113037857</name>
</gene>
<dbReference type="PANTHER" id="PTHR31025:SF29">
    <property type="entry name" value="SI:CH211-196P9.1"/>
    <property type="match status" value="1"/>
</dbReference>
<reference evidence="3 4" key="1">
    <citation type="submission" date="2025-04" db="UniProtKB">
        <authorList>
            <consortium name="RefSeq"/>
        </authorList>
    </citation>
    <scope>IDENTIFICATION</scope>
    <source>
        <strain evidence="3 4">Wakin</strain>
        <tissue evidence="3 4">Muscle</tissue>
    </source>
</reference>
<evidence type="ECO:0000313" key="4">
    <source>
        <dbReference type="RefSeq" id="XP_026050989.1"/>
    </source>
</evidence>
<dbReference type="GeneID" id="113037857"/>
<evidence type="ECO:0000313" key="3">
    <source>
        <dbReference type="RefSeq" id="XP_026050987.1"/>
    </source>
</evidence>
<dbReference type="PANTHER" id="PTHR31025">
    <property type="entry name" value="SI:CH211-196P9.1-RELATED"/>
    <property type="match status" value="1"/>
</dbReference>
<name>A0A6P6IT68_CARAU</name>
<accession>A0A6P6IT68</accession>